<accession>U6M7V2</accession>
<dbReference type="GO" id="GO:0005737">
    <property type="term" value="C:cytoplasm"/>
    <property type="evidence" value="ECO:0007669"/>
    <property type="project" value="TreeGrafter"/>
</dbReference>
<evidence type="ECO:0000313" key="8">
    <source>
        <dbReference type="EMBL" id="CDJ59143.1"/>
    </source>
</evidence>
<evidence type="ECO:0000259" key="7">
    <source>
        <dbReference type="PROSITE" id="PS51456"/>
    </source>
</evidence>
<dbReference type="Gene3D" id="1.10.10.820">
    <property type="match status" value="1"/>
</dbReference>
<dbReference type="GeneID" id="25339561"/>
<dbReference type="SUPFAM" id="SSF52540">
    <property type="entry name" value="P-loop containing nucleoside triphosphate hydrolases"/>
    <property type="match status" value="1"/>
</dbReference>
<dbReference type="GO" id="GO:0005524">
    <property type="term" value="F:ATP binding"/>
    <property type="evidence" value="ECO:0007669"/>
    <property type="project" value="UniProtKB-UniRule"/>
</dbReference>
<dbReference type="InterPro" id="IPR036961">
    <property type="entry name" value="Kinesin_motor_dom_sf"/>
</dbReference>
<name>U6M7V2_EIMMA</name>
<dbReference type="EMBL" id="HG720124">
    <property type="protein sequence ID" value="CDJ59143.1"/>
    <property type="molecule type" value="Genomic_DNA"/>
</dbReference>
<feature type="domain" description="Myosin motor" evidence="7">
    <location>
        <begin position="88"/>
        <end position="399"/>
    </location>
</feature>
<evidence type="ECO:0000256" key="4">
    <source>
        <dbReference type="ARBA" id="ARBA00023175"/>
    </source>
</evidence>
<dbReference type="Proteomes" id="UP000030763">
    <property type="component" value="Unassembled WGS sequence"/>
</dbReference>
<gene>
    <name evidence="8" type="ORF">EMWEY_00055750</name>
</gene>
<evidence type="ECO:0000256" key="5">
    <source>
        <dbReference type="ARBA" id="ARBA00023203"/>
    </source>
</evidence>
<feature type="non-terminal residue" evidence="8">
    <location>
        <position position="399"/>
    </location>
</feature>
<keyword evidence="4 6" id="KW-0505">Motor protein</keyword>
<dbReference type="GO" id="GO:0016459">
    <property type="term" value="C:myosin complex"/>
    <property type="evidence" value="ECO:0007669"/>
    <property type="project" value="UniProtKB-KW"/>
</dbReference>
<dbReference type="PROSITE" id="PS51456">
    <property type="entry name" value="MYOSIN_MOTOR"/>
    <property type="match status" value="1"/>
</dbReference>
<dbReference type="VEuPathDB" id="ToxoDB:EMWEY_00055750"/>
<dbReference type="GO" id="GO:0051015">
    <property type="term" value="F:actin filament binding"/>
    <property type="evidence" value="ECO:0007669"/>
    <property type="project" value="TreeGrafter"/>
</dbReference>
<dbReference type="FunFam" id="1.10.10.820:FF:000001">
    <property type="entry name" value="Myosin heavy chain"/>
    <property type="match status" value="1"/>
</dbReference>
<dbReference type="SMART" id="SM00242">
    <property type="entry name" value="MYSc"/>
    <property type="match status" value="1"/>
</dbReference>
<dbReference type="OrthoDB" id="360151at2759"/>
<organism evidence="8 9">
    <name type="scientific">Eimeria maxima</name>
    <name type="common">Coccidian parasite</name>
    <dbReference type="NCBI Taxonomy" id="5804"/>
    <lineage>
        <taxon>Eukaryota</taxon>
        <taxon>Sar</taxon>
        <taxon>Alveolata</taxon>
        <taxon>Apicomplexa</taxon>
        <taxon>Conoidasida</taxon>
        <taxon>Coccidia</taxon>
        <taxon>Eucoccidiorida</taxon>
        <taxon>Eimeriorina</taxon>
        <taxon>Eimeriidae</taxon>
        <taxon>Eimeria</taxon>
    </lineage>
</organism>
<feature type="binding site" evidence="6">
    <location>
        <begin position="187"/>
        <end position="194"/>
    </location>
    <ligand>
        <name>ATP</name>
        <dbReference type="ChEBI" id="CHEBI:30616"/>
    </ligand>
</feature>
<dbReference type="PRINTS" id="PR00193">
    <property type="entry name" value="MYOSINHEAVY"/>
</dbReference>
<evidence type="ECO:0000256" key="3">
    <source>
        <dbReference type="ARBA" id="ARBA00023123"/>
    </source>
</evidence>
<keyword evidence="5 6" id="KW-0009">Actin-binding</keyword>
<keyword evidence="1 6" id="KW-0547">Nucleotide-binding</keyword>
<dbReference type="GO" id="GO:0000146">
    <property type="term" value="F:microfilament motor activity"/>
    <property type="evidence" value="ECO:0007669"/>
    <property type="project" value="TreeGrafter"/>
</dbReference>
<dbReference type="InterPro" id="IPR001609">
    <property type="entry name" value="Myosin_head_motor_dom-like"/>
</dbReference>
<dbReference type="Pfam" id="PF00063">
    <property type="entry name" value="Myosin_head"/>
    <property type="match status" value="1"/>
</dbReference>
<dbReference type="PANTHER" id="PTHR13140">
    <property type="entry name" value="MYOSIN"/>
    <property type="match status" value="1"/>
</dbReference>
<sequence length="399" mass="44717">MEAKAISKKAGAPAPKPKIKRKYSEVQLGDYLIGSQVWIRDNKKEELYTLATVKKIEGTTLTVEIDGGVTKDVQQDECLNANVGVTPETCNDLSKLPHANEAAALQIIRDRYLKDQIYTYAGRLLIAMNPFKLIPGLYDSSCITRYQNSDTSRGFPIDLPPHTYSIAQLAMDYLRINKENQSCIVSGESGAGKTETARQLMQYFATDKQGKGGSKIQDIILGANPVLEAIGNAKTLRNNNSSRFGRFVKLDVSPTGGIRGGIINNYMLELSRIEFQSKGERNYHIFYQLIKGLNNNDKNNCLFKNIHEYEFLNKSDCYEVDTVDDLKEFNEVQQQLDQLFTKEEKLAYFQILSAVLLCGNIDFVNVQAMGTDKAAKLRNETEFEQVATLLGVNKSSMLE</sequence>
<dbReference type="GO" id="GO:0016020">
    <property type="term" value="C:membrane"/>
    <property type="evidence" value="ECO:0007669"/>
    <property type="project" value="TreeGrafter"/>
</dbReference>
<dbReference type="RefSeq" id="XP_013335791.1">
    <property type="nucleotide sequence ID" value="XM_013480337.1"/>
</dbReference>
<evidence type="ECO:0000256" key="2">
    <source>
        <dbReference type="ARBA" id="ARBA00022840"/>
    </source>
</evidence>
<dbReference type="Gene3D" id="3.40.850.10">
    <property type="entry name" value="Kinesin motor domain"/>
    <property type="match status" value="1"/>
</dbReference>
<dbReference type="GO" id="GO:0007015">
    <property type="term" value="P:actin filament organization"/>
    <property type="evidence" value="ECO:0007669"/>
    <property type="project" value="TreeGrafter"/>
</dbReference>
<reference evidence="8" key="2">
    <citation type="submission" date="2013-10" db="EMBL/GenBank/DDBJ databases">
        <authorList>
            <person name="Aslett M."/>
        </authorList>
    </citation>
    <scope>NUCLEOTIDE SEQUENCE [LARGE SCALE GENOMIC DNA]</scope>
    <source>
        <strain evidence="8">Weybridge</strain>
    </source>
</reference>
<keyword evidence="3 6" id="KW-0518">Myosin</keyword>
<evidence type="ECO:0000256" key="1">
    <source>
        <dbReference type="ARBA" id="ARBA00022741"/>
    </source>
</evidence>
<comment type="caution">
    <text evidence="6">Lacks conserved residue(s) required for the propagation of feature annotation.</text>
</comment>
<dbReference type="PANTHER" id="PTHR13140:SF270">
    <property type="entry name" value="MYOSIN-12"/>
    <property type="match status" value="1"/>
</dbReference>
<reference evidence="8" key="1">
    <citation type="submission" date="2013-10" db="EMBL/GenBank/DDBJ databases">
        <title>Genomic analysis of the causative agents of coccidiosis in chickens.</title>
        <authorList>
            <person name="Reid A.J."/>
            <person name="Blake D."/>
            <person name="Billington K."/>
            <person name="Browne H."/>
            <person name="Dunn M."/>
            <person name="Hung S."/>
            <person name="Kawahara F."/>
            <person name="Miranda-Saavedra D."/>
            <person name="Mourier T."/>
            <person name="Nagra H."/>
            <person name="Otto T.D."/>
            <person name="Rawlings N."/>
            <person name="Sanchez A."/>
            <person name="Sanders M."/>
            <person name="Subramaniam C."/>
            <person name="Tay Y."/>
            <person name="Dear P."/>
            <person name="Doerig C."/>
            <person name="Gruber A."/>
            <person name="Parkinson J."/>
            <person name="Shirley M."/>
            <person name="Wan K.L."/>
            <person name="Berriman M."/>
            <person name="Tomley F."/>
            <person name="Pain A."/>
        </authorList>
    </citation>
    <scope>NUCLEOTIDE SEQUENCE [LARGE SCALE GENOMIC DNA]</scope>
    <source>
        <strain evidence="8">Weybridge</strain>
    </source>
</reference>
<evidence type="ECO:0000313" key="9">
    <source>
        <dbReference type="Proteomes" id="UP000030763"/>
    </source>
</evidence>
<protein>
    <submittedName>
        <fullName evidence="8">Myosin, putative</fullName>
    </submittedName>
</protein>
<dbReference type="InterPro" id="IPR027417">
    <property type="entry name" value="P-loop_NTPase"/>
</dbReference>
<keyword evidence="9" id="KW-1185">Reference proteome</keyword>
<evidence type="ECO:0000256" key="6">
    <source>
        <dbReference type="PROSITE-ProRule" id="PRU00782"/>
    </source>
</evidence>
<proteinExistence type="inferred from homology"/>
<comment type="similarity">
    <text evidence="6">Belongs to the TRAFAC class myosin-kinesin ATPase superfamily. Myosin family.</text>
</comment>
<keyword evidence="2 6" id="KW-0067">ATP-binding</keyword>
<dbReference type="OMA" id="CNENTDA"/>
<dbReference type="Gene3D" id="1.20.120.720">
    <property type="entry name" value="Myosin VI head, motor domain, U50 subdomain"/>
    <property type="match status" value="1"/>
</dbReference>
<dbReference type="AlphaFoldDB" id="U6M7V2"/>